<dbReference type="AlphaFoldDB" id="A0A4R1SAT0"/>
<name>A0A4R1SAT0_HYDET</name>
<evidence type="ECO:0000313" key="2">
    <source>
        <dbReference type="Proteomes" id="UP000295008"/>
    </source>
</evidence>
<dbReference type="EMBL" id="SLUN01000002">
    <property type="protein sequence ID" value="TCL76479.1"/>
    <property type="molecule type" value="Genomic_DNA"/>
</dbReference>
<dbReference type="Proteomes" id="UP000295008">
    <property type="component" value="Unassembled WGS sequence"/>
</dbReference>
<protein>
    <submittedName>
        <fullName evidence="1">Uncharacterized protein</fullName>
    </submittedName>
</protein>
<reference evidence="1 2" key="1">
    <citation type="submission" date="2019-03" db="EMBL/GenBank/DDBJ databases">
        <title>Genomic Encyclopedia of Type Strains, Phase IV (KMG-IV): sequencing the most valuable type-strain genomes for metagenomic binning, comparative biology and taxonomic classification.</title>
        <authorList>
            <person name="Goeker M."/>
        </authorList>
    </citation>
    <scope>NUCLEOTIDE SEQUENCE [LARGE SCALE GENOMIC DNA]</scope>
    <source>
        <strain evidence="1 2">LX-B</strain>
    </source>
</reference>
<organism evidence="1 2">
    <name type="scientific">Hydrogenispora ethanolica</name>
    <dbReference type="NCBI Taxonomy" id="1082276"/>
    <lineage>
        <taxon>Bacteria</taxon>
        <taxon>Bacillati</taxon>
        <taxon>Bacillota</taxon>
        <taxon>Hydrogenispora</taxon>
    </lineage>
</organism>
<gene>
    <name evidence="1" type="ORF">EDC14_1002238</name>
</gene>
<sequence>MQFSELLPDFQRLAMNARSMGIEGDPLNARSAPSLFLIAAFFGDIVGNVLALFQGSVEVLLAG</sequence>
<comment type="caution">
    <text evidence="1">The sequence shown here is derived from an EMBL/GenBank/DDBJ whole genome shotgun (WGS) entry which is preliminary data.</text>
</comment>
<keyword evidence="2" id="KW-1185">Reference proteome</keyword>
<accession>A0A4R1SAT0</accession>
<evidence type="ECO:0000313" key="1">
    <source>
        <dbReference type="EMBL" id="TCL76479.1"/>
    </source>
</evidence>
<proteinExistence type="predicted"/>